<evidence type="ECO:0008006" key="10">
    <source>
        <dbReference type="Google" id="ProtNLM"/>
    </source>
</evidence>
<evidence type="ECO:0000256" key="7">
    <source>
        <dbReference type="SAM" id="Phobius"/>
    </source>
</evidence>
<proteinExistence type="inferred from homology"/>
<organism evidence="8 9">
    <name type="scientific">Candidatus Giovannonibacteria bacterium GW2011_GWC2_44_8</name>
    <dbReference type="NCBI Taxonomy" id="1618657"/>
    <lineage>
        <taxon>Bacteria</taxon>
        <taxon>Candidatus Giovannoniibacteriota</taxon>
    </lineage>
</organism>
<keyword evidence="5 7" id="KW-1133">Transmembrane helix</keyword>
<dbReference type="InterPro" id="IPR051907">
    <property type="entry name" value="DoxX-like_oxidoreductase"/>
</dbReference>
<evidence type="ECO:0000256" key="3">
    <source>
        <dbReference type="ARBA" id="ARBA00022475"/>
    </source>
</evidence>
<protein>
    <recommendedName>
        <fullName evidence="10">DoxX family protein</fullName>
    </recommendedName>
</protein>
<comment type="caution">
    <text evidence="8">The sequence shown here is derived from an EMBL/GenBank/DDBJ whole genome shotgun (WGS) entry which is preliminary data.</text>
</comment>
<evidence type="ECO:0000313" key="9">
    <source>
        <dbReference type="Proteomes" id="UP000034889"/>
    </source>
</evidence>
<comment type="similarity">
    <text evidence="2">Belongs to the DoxX family.</text>
</comment>
<evidence type="ECO:0000313" key="8">
    <source>
        <dbReference type="EMBL" id="KKT77101.1"/>
    </source>
</evidence>
<gene>
    <name evidence="8" type="ORF">UW74_C0049G0010</name>
</gene>
<evidence type="ECO:0000256" key="2">
    <source>
        <dbReference type="ARBA" id="ARBA00006679"/>
    </source>
</evidence>
<keyword evidence="3" id="KW-1003">Cell membrane</keyword>
<keyword evidence="4 7" id="KW-0812">Transmembrane</keyword>
<dbReference type="EMBL" id="LCJM01000049">
    <property type="protein sequence ID" value="KKT77101.1"/>
    <property type="molecule type" value="Genomic_DNA"/>
</dbReference>
<dbReference type="GO" id="GO:0005886">
    <property type="term" value="C:plasma membrane"/>
    <property type="evidence" value="ECO:0007669"/>
    <property type="project" value="UniProtKB-SubCell"/>
</dbReference>
<dbReference type="InterPro" id="IPR032808">
    <property type="entry name" value="DoxX"/>
</dbReference>
<dbReference type="Proteomes" id="UP000034889">
    <property type="component" value="Unassembled WGS sequence"/>
</dbReference>
<evidence type="ECO:0000256" key="4">
    <source>
        <dbReference type="ARBA" id="ARBA00022692"/>
    </source>
</evidence>
<feature type="transmembrane region" description="Helical" evidence="7">
    <location>
        <begin position="14"/>
        <end position="32"/>
    </location>
</feature>
<feature type="transmembrane region" description="Helical" evidence="7">
    <location>
        <begin position="44"/>
        <end position="71"/>
    </location>
</feature>
<sequence length="114" mass="12524">MLSVFPQLFFLEQIAPFILRLALGAVFVARGYRKLKGEDKSMRARIIIAAELGGGILLLAGFLIQIAAVVIALDRIGALWKNKFQNLEFDLMLLAVAISLIFLGPGILSIDLRL</sequence>
<evidence type="ECO:0000256" key="6">
    <source>
        <dbReference type="ARBA" id="ARBA00023136"/>
    </source>
</evidence>
<dbReference type="PANTHER" id="PTHR33452:SF1">
    <property type="entry name" value="INNER MEMBRANE PROTEIN YPHA-RELATED"/>
    <property type="match status" value="1"/>
</dbReference>
<dbReference type="PANTHER" id="PTHR33452">
    <property type="entry name" value="OXIDOREDUCTASE CATD-RELATED"/>
    <property type="match status" value="1"/>
</dbReference>
<dbReference type="AlphaFoldDB" id="A0A0G1JZR6"/>
<dbReference type="Pfam" id="PF07681">
    <property type="entry name" value="DoxX"/>
    <property type="match status" value="1"/>
</dbReference>
<reference evidence="8 9" key="1">
    <citation type="journal article" date="2015" name="Nature">
        <title>rRNA introns, odd ribosomes, and small enigmatic genomes across a large radiation of phyla.</title>
        <authorList>
            <person name="Brown C.T."/>
            <person name="Hug L.A."/>
            <person name="Thomas B.C."/>
            <person name="Sharon I."/>
            <person name="Castelle C.J."/>
            <person name="Singh A."/>
            <person name="Wilkins M.J."/>
            <person name="Williams K.H."/>
            <person name="Banfield J.F."/>
        </authorList>
    </citation>
    <scope>NUCLEOTIDE SEQUENCE [LARGE SCALE GENOMIC DNA]</scope>
</reference>
<evidence type="ECO:0000256" key="5">
    <source>
        <dbReference type="ARBA" id="ARBA00022989"/>
    </source>
</evidence>
<comment type="subcellular location">
    <subcellularLocation>
        <location evidence="1">Cell membrane</location>
        <topology evidence="1">Multi-pass membrane protein</topology>
    </subcellularLocation>
</comment>
<evidence type="ECO:0000256" key="1">
    <source>
        <dbReference type="ARBA" id="ARBA00004651"/>
    </source>
</evidence>
<accession>A0A0G1JZR6</accession>
<keyword evidence="6 7" id="KW-0472">Membrane</keyword>
<feature type="transmembrane region" description="Helical" evidence="7">
    <location>
        <begin position="91"/>
        <end position="110"/>
    </location>
</feature>
<name>A0A0G1JZR6_9BACT</name>